<dbReference type="SUPFAM" id="SSF69322">
    <property type="entry name" value="Tricorn protease domain 2"/>
    <property type="match status" value="1"/>
</dbReference>
<dbReference type="EMBL" id="PYXZ01000004">
    <property type="protein sequence ID" value="PUA81032.1"/>
    <property type="molecule type" value="Genomic_DNA"/>
</dbReference>
<evidence type="ECO:0000256" key="1">
    <source>
        <dbReference type="SAM" id="SignalP"/>
    </source>
</evidence>
<comment type="caution">
    <text evidence="2">The sequence shown here is derived from an EMBL/GenBank/DDBJ whole genome shotgun (WGS) entry which is preliminary data.</text>
</comment>
<dbReference type="RefSeq" id="WP_108344600.1">
    <property type="nucleotide sequence ID" value="NZ_PYXZ01000004.1"/>
</dbReference>
<feature type="signal peptide" evidence="1">
    <location>
        <begin position="1"/>
        <end position="22"/>
    </location>
</feature>
<sequence length="374" mass="40182">MRKLIAPLLALLMLALVAPAAAAEAVERRASVPWDEVGEGWTLATVDRGRMVQGELRLKARSLELVSPEGTRYSLYATTRQPLRHHVDPSNFTLVGWDPETRVALLQRYVSLSRTQAIRVDLRSGASQSLALPKRATSAGLRPDGTGVLTQTIGGNVLSIGWDGTRTLVGRGGTSWSPITTPDGNAAVVAGTGHLTVMPLDGSTPSELATPGECRPLRWYDDTQLLASCFSRKGSQLVTVGLDGSITPRAGLRRTSSPGFRGPSWDDTDVREVGGVAYLEGNGPCGGSFLTRENARGEQRMVRVPGSTGGISLVDARDDRLVIAHTANCDAGPPRAVLSTFDPVTLDEDALVTLGRREHWGHVLAWDEPRPWSW</sequence>
<evidence type="ECO:0000313" key="3">
    <source>
        <dbReference type="Proteomes" id="UP000244867"/>
    </source>
</evidence>
<dbReference type="OrthoDB" id="4673009at2"/>
<evidence type="ECO:0000313" key="2">
    <source>
        <dbReference type="EMBL" id="PUA81032.1"/>
    </source>
</evidence>
<gene>
    <name evidence="2" type="ORF">C7S10_11685</name>
</gene>
<keyword evidence="1" id="KW-0732">Signal</keyword>
<name>A0A2R7YXD2_9ACTN</name>
<protein>
    <submittedName>
        <fullName evidence="2">Uncharacterized protein</fullName>
    </submittedName>
</protein>
<dbReference type="Proteomes" id="UP000244867">
    <property type="component" value="Unassembled WGS sequence"/>
</dbReference>
<dbReference type="AlphaFoldDB" id="A0A2R7YXD2"/>
<accession>A0A2R7YXD2</accession>
<feature type="chain" id="PRO_5015356630" evidence="1">
    <location>
        <begin position="23"/>
        <end position="374"/>
    </location>
</feature>
<organism evidence="2 3">
    <name type="scientific">Nocardioides currus</name>
    <dbReference type="NCBI Taxonomy" id="2133958"/>
    <lineage>
        <taxon>Bacteria</taxon>
        <taxon>Bacillati</taxon>
        <taxon>Actinomycetota</taxon>
        <taxon>Actinomycetes</taxon>
        <taxon>Propionibacteriales</taxon>
        <taxon>Nocardioidaceae</taxon>
        <taxon>Nocardioides</taxon>
    </lineage>
</organism>
<proteinExistence type="predicted"/>
<reference evidence="2 3" key="1">
    <citation type="submission" date="2018-03" db="EMBL/GenBank/DDBJ databases">
        <authorList>
            <person name="Keele B.F."/>
        </authorList>
    </citation>
    <scope>NUCLEOTIDE SEQUENCE [LARGE SCALE GENOMIC DNA]</scope>
    <source>
        <strain evidence="2 3">IB-3</strain>
    </source>
</reference>
<keyword evidence="3" id="KW-1185">Reference proteome</keyword>